<keyword evidence="2" id="KW-1185">Reference proteome</keyword>
<dbReference type="EMBL" id="MU393428">
    <property type="protein sequence ID" value="KAI4869704.1"/>
    <property type="molecule type" value="Genomic_DNA"/>
</dbReference>
<accession>A0ACB9ZDY7</accession>
<comment type="caution">
    <text evidence="1">The sequence shown here is derived from an EMBL/GenBank/DDBJ whole genome shotgun (WGS) entry which is preliminary data.</text>
</comment>
<protein>
    <submittedName>
        <fullName evidence="1">Uncharacterized protein</fullName>
    </submittedName>
</protein>
<evidence type="ECO:0000313" key="2">
    <source>
        <dbReference type="Proteomes" id="UP001497700"/>
    </source>
</evidence>
<proteinExistence type="predicted"/>
<name>A0ACB9ZDY7_9PEZI</name>
<organism evidence="1 2">
    <name type="scientific">Hypoxylon rubiginosum</name>
    <dbReference type="NCBI Taxonomy" id="110542"/>
    <lineage>
        <taxon>Eukaryota</taxon>
        <taxon>Fungi</taxon>
        <taxon>Dikarya</taxon>
        <taxon>Ascomycota</taxon>
        <taxon>Pezizomycotina</taxon>
        <taxon>Sordariomycetes</taxon>
        <taxon>Xylariomycetidae</taxon>
        <taxon>Xylariales</taxon>
        <taxon>Hypoxylaceae</taxon>
        <taxon>Hypoxylon</taxon>
    </lineage>
</organism>
<sequence length="83" mass="9690">MRPVRHNVLHHRRGILVCRRGYAFLYLGDGRWRLTHLHDLVAQVNAANGGLALKVLVTNPTDRQRDTWLFEATDIHIHPEQLY</sequence>
<dbReference type="Proteomes" id="UP001497700">
    <property type="component" value="Unassembled WGS sequence"/>
</dbReference>
<evidence type="ECO:0000313" key="1">
    <source>
        <dbReference type="EMBL" id="KAI4869704.1"/>
    </source>
</evidence>
<reference evidence="1 2" key="1">
    <citation type="journal article" date="2022" name="New Phytol.">
        <title>Ecological generalism drives hyperdiversity of secondary metabolite gene clusters in xylarialean endophytes.</title>
        <authorList>
            <person name="Franco M.E.E."/>
            <person name="Wisecaver J.H."/>
            <person name="Arnold A.E."/>
            <person name="Ju Y.M."/>
            <person name="Slot J.C."/>
            <person name="Ahrendt S."/>
            <person name="Moore L.P."/>
            <person name="Eastman K.E."/>
            <person name="Scott K."/>
            <person name="Konkel Z."/>
            <person name="Mondo S.J."/>
            <person name="Kuo A."/>
            <person name="Hayes R.D."/>
            <person name="Haridas S."/>
            <person name="Andreopoulos B."/>
            <person name="Riley R."/>
            <person name="LaButti K."/>
            <person name="Pangilinan J."/>
            <person name="Lipzen A."/>
            <person name="Amirebrahimi M."/>
            <person name="Yan J."/>
            <person name="Adam C."/>
            <person name="Keymanesh K."/>
            <person name="Ng V."/>
            <person name="Louie K."/>
            <person name="Northen T."/>
            <person name="Drula E."/>
            <person name="Henrissat B."/>
            <person name="Hsieh H.M."/>
            <person name="Youens-Clark K."/>
            <person name="Lutzoni F."/>
            <person name="Miadlikowska J."/>
            <person name="Eastwood D.C."/>
            <person name="Hamelin R.C."/>
            <person name="Grigoriev I.V."/>
            <person name="U'Ren J.M."/>
        </authorList>
    </citation>
    <scope>NUCLEOTIDE SEQUENCE [LARGE SCALE GENOMIC DNA]</scope>
    <source>
        <strain evidence="1 2">CBS 119005</strain>
    </source>
</reference>
<gene>
    <name evidence="1" type="ORF">F4820DRAFT_405701</name>
</gene>